<feature type="transmembrane region" description="Helical" evidence="2">
    <location>
        <begin position="104"/>
        <end position="125"/>
    </location>
</feature>
<dbReference type="Pfam" id="PF13347">
    <property type="entry name" value="MFS_2"/>
    <property type="match status" value="1"/>
</dbReference>
<dbReference type="PANTHER" id="PTHR11328">
    <property type="entry name" value="MAJOR FACILITATOR SUPERFAMILY DOMAIN-CONTAINING PROTEIN"/>
    <property type="match status" value="1"/>
</dbReference>
<feature type="transmembrane region" description="Helical" evidence="2">
    <location>
        <begin position="208"/>
        <end position="227"/>
    </location>
</feature>
<evidence type="ECO:0000313" key="4">
    <source>
        <dbReference type="Proteomes" id="UP000254263"/>
    </source>
</evidence>
<keyword evidence="2" id="KW-0472">Membrane</keyword>
<dbReference type="GO" id="GO:0015293">
    <property type="term" value="F:symporter activity"/>
    <property type="evidence" value="ECO:0007669"/>
    <property type="project" value="InterPro"/>
</dbReference>
<feature type="transmembrane region" description="Helical" evidence="2">
    <location>
        <begin position="177"/>
        <end position="196"/>
    </location>
</feature>
<feature type="transmembrane region" description="Helical" evidence="2">
    <location>
        <begin position="349"/>
        <end position="373"/>
    </location>
</feature>
<dbReference type="PANTHER" id="PTHR11328:SF24">
    <property type="entry name" value="MAJOR FACILITATOR SUPERFAMILY (MFS) PROFILE DOMAIN-CONTAINING PROTEIN"/>
    <property type="match status" value="1"/>
</dbReference>
<gene>
    <name evidence="3" type="primary">uidB</name>
    <name evidence="3" type="ORF">NCTC13100_00454</name>
</gene>
<sequence length="479" mass="53555">MFIFNLMFRKPVYYIPMSQSNKSAQTNKVPLISKIAYGFGDVGCNFSWSFVVSFLMIFYTDVFGISMTAVATLILVSRVWDAINDPIIGNLSDRTKSRWGRYRPWLLFGAPITALTLVLCFWAHPDMSDTGKIVYMAITYGLLVLGYTCVNLPYGTLCGAMTQDIDERAQINTSRSVAAMIAIGIINIVTVPLVKYCGDGTLSNAKGFLSVAMIYGLIFTLCHWFCFAKTKEVVEIPTEQEKVPLKQQFKALAQNKPFIMAVIGQLLFGFILYGRNANLIYYFKYVEGHEDLFTFFSTVIIIPSIIGAALFPMVFHLTGNKGRAASVFSFLMGISMVVLYFFSPNTDPILFYVFAALAQFFFSGFNTAIYAIVPDCVEYGEWKTGIRNDGFQYSFISLANKVGMALGTSLLALTMGWAGYEPNAEQSELVKKVIHHAFSTVPGILWIITAAILLLYRLNKTQYKAIVNDLALRESNKTR</sequence>
<feature type="transmembrane region" description="Helical" evidence="2">
    <location>
        <begin position="295"/>
        <end position="317"/>
    </location>
</feature>
<feature type="transmembrane region" description="Helical" evidence="2">
    <location>
        <begin position="258"/>
        <end position="275"/>
    </location>
</feature>
<keyword evidence="2" id="KW-1133">Transmembrane helix</keyword>
<dbReference type="AlphaFoldDB" id="A0A379DH23"/>
<evidence type="ECO:0000256" key="1">
    <source>
        <dbReference type="ARBA" id="ARBA00009617"/>
    </source>
</evidence>
<dbReference type="InterPro" id="IPR036259">
    <property type="entry name" value="MFS_trans_sf"/>
</dbReference>
<feature type="transmembrane region" description="Helical" evidence="2">
    <location>
        <begin position="65"/>
        <end position="83"/>
    </location>
</feature>
<dbReference type="InterPro" id="IPR039672">
    <property type="entry name" value="MFS_2"/>
</dbReference>
<dbReference type="NCBIfam" id="TIGR00792">
    <property type="entry name" value="gph"/>
    <property type="match status" value="1"/>
</dbReference>
<dbReference type="GO" id="GO:0005886">
    <property type="term" value="C:plasma membrane"/>
    <property type="evidence" value="ECO:0007669"/>
    <property type="project" value="TreeGrafter"/>
</dbReference>
<proteinExistence type="inferred from homology"/>
<accession>A0A379DH23</accession>
<dbReference type="GO" id="GO:0008643">
    <property type="term" value="P:carbohydrate transport"/>
    <property type="evidence" value="ECO:0007669"/>
    <property type="project" value="InterPro"/>
</dbReference>
<dbReference type="EMBL" id="UGTI01000001">
    <property type="protein sequence ID" value="SUB77333.1"/>
    <property type="molecule type" value="Genomic_DNA"/>
</dbReference>
<evidence type="ECO:0000256" key="2">
    <source>
        <dbReference type="SAM" id="Phobius"/>
    </source>
</evidence>
<feature type="transmembrane region" description="Helical" evidence="2">
    <location>
        <begin position="324"/>
        <end position="343"/>
    </location>
</feature>
<dbReference type="GO" id="GO:0006814">
    <property type="term" value="P:sodium ion transport"/>
    <property type="evidence" value="ECO:0007669"/>
    <property type="project" value="InterPro"/>
</dbReference>
<dbReference type="SUPFAM" id="SSF103473">
    <property type="entry name" value="MFS general substrate transporter"/>
    <property type="match status" value="1"/>
</dbReference>
<evidence type="ECO:0000313" key="3">
    <source>
        <dbReference type="EMBL" id="SUB77333.1"/>
    </source>
</evidence>
<dbReference type="InterPro" id="IPR001927">
    <property type="entry name" value="Na/Gal_symport"/>
</dbReference>
<name>A0A379DH23_9PORP</name>
<dbReference type="Proteomes" id="UP000254263">
    <property type="component" value="Unassembled WGS sequence"/>
</dbReference>
<feature type="transmembrane region" description="Helical" evidence="2">
    <location>
        <begin position="433"/>
        <end position="456"/>
    </location>
</feature>
<reference evidence="3 4" key="1">
    <citation type="submission" date="2018-06" db="EMBL/GenBank/DDBJ databases">
        <authorList>
            <consortium name="Pathogen Informatics"/>
            <person name="Doyle S."/>
        </authorList>
    </citation>
    <scope>NUCLEOTIDE SEQUENCE [LARGE SCALE GENOMIC DNA]</scope>
    <source>
        <strain evidence="3 4">NCTC13100</strain>
    </source>
</reference>
<feature type="transmembrane region" description="Helical" evidence="2">
    <location>
        <begin position="137"/>
        <end position="157"/>
    </location>
</feature>
<feature type="transmembrane region" description="Helical" evidence="2">
    <location>
        <begin position="393"/>
        <end position="413"/>
    </location>
</feature>
<protein>
    <submittedName>
        <fullName evidence="3">Glucuronide carrier protein homolog</fullName>
    </submittedName>
</protein>
<dbReference type="Gene3D" id="1.20.1250.20">
    <property type="entry name" value="MFS general substrate transporter like domains"/>
    <property type="match status" value="1"/>
</dbReference>
<comment type="similarity">
    <text evidence="1">Belongs to the sodium:galactoside symporter (TC 2.A.2) family.</text>
</comment>
<organism evidence="3 4">
    <name type="scientific">Porphyromonas macacae</name>
    <dbReference type="NCBI Taxonomy" id="28115"/>
    <lineage>
        <taxon>Bacteria</taxon>
        <taxon>Pseudomonadati</taxon>
        <taxon>Bacteroidota</taxon>
        <taxon>Bacteroidia</taxon>
        <taxon>Bacteroidales</taxon>
        <taxon>Porphyromonadaceae</taxon>
        <taxon>Porphyromonas</taxon>
    </lineage>
</organism>
<keyword evidence="2" id="KW-0812">Transmembrane</keyword>
<dbReference type="CDD" id="cd17332">
    <property type="entry name" value="MFS_MelB_like"/>
    <property type="match status" value="1"/>
</dbReference>